<dbReference type="Proteomes" id="UP000815677">
    <property type="component" value="Unassembled WGS sequence"/>
</dbReference>
<proteinExistence type="predicted"/>
<sequence length="85" mass="9992">MRYMRGLNDWLERDVRDRRQELCGVMARVDQICAEMRVPQPQPPPIVATEAPQPPSEATAILSPRPFARPRYFCDCNWTACRRRF</sequence>
<evidence type="ECO:0000313" key="2">
    <source>
        <dbReference type="Proteomes" id="UP000815677"/>
    </source>
</evidence>
<accession>A0ABQ0KW94</accession>
<protein>
    <submittedName>
        <fullName evidence="1">Uncharacterized protein</fullName>
    </submittedName>
</protein>
<evidence type="ECO:0000313" key="1">
    <source>
        <dbReference type="EMBL" id="GAT43178.1"/>
    </source>
</evidence>
<name>A0ABQ0KW94_MYCCL</name>
<gene>
    <name evidence="1" type="ORF">MCHLO_00868</name>
</gene>
<keyword evidence="2" id="KW-1185">Reference proteome</keyword>
<dbReference type="EMBL" id="DF838684">
    <property type="protein sequence ID" value="GAT43178.1"/>
    <property type="molecule type" value="Genomic_DNA"/>
</dbReference>
<reference evidence="1" key="1">
    <citation type="submission" date="2014-09" db="EMBL/GenBank/DDBJ databases">
        <title>Genome sequence of the luminous mushroom Mycena chlorophos for searching fungal bioluminescence genes.</title>
        <authorList>
            <person name="Tanaka Y."/>
            <person name="Kasuga D."/>
            <person name="Oba Y."/>
            <person name="Hase S."/>
            <person name="Sato K."/>
            <person name="Oba Y."/>
            <person name="Sakakibara Y."/>
        </authorList>
    </citation>
    <scope>NUCLEOTIDE SEQUENCE</scope>
</reference>
<organism evidence="1 2">
    <name type="scientific">Mycena chlorophos</name>
    <name type="common">Agaric fungus</name>
    <name type="synonym">Agaricus chlorophos</name>
    <dbReference type="NCBI Taxonomy" id="658473"/>
    <lineage>
        <taxon>Eukaryota</taxon>
        <taxon>Fungi</taxon>
        <taxon>Dikarya</taxon>
        <taxon>Basidiomycota</taxon>
        <taxon>Agaricomycotina</taxon>
        <taxon>Agaricomycetes</taxon>
        <taxon>Agaricomycetidae</taxon>
        <taxon>Agaricales</taxon>
        <taxon>Marasmiineae</taxon>
        <taxon>Mycenaceae</taxon>
        <taxon>Mycena</taxon>
    </lineage>
</organism>